<dbReference type="InterPro" id="IPR013766">
    <property type="entry name" value="Thioredoxin_domain"/>
</dbReference>
<dbReference type="InterPro" id="IPR036249">
    <property type="entry name" value="Thioredoxin-like_sf"/>
</dbReference>
<dbReference type="RefSeq" id="WP_173124257.1">
    <property type="nucleotide sequence ID" value="NZ_JABRWJ010000004.1"/>
</dbReference>
<dbReference type="EMBL" id="JABRWJ010000004">
    <property type="protein sequence ID" value="NRF68234.1"/>
    <property type="molecule type" value="Genomic_DNA"/>
</dbReference>
<organism evidence="2 3">
    <name type="scientific">Pseudaquabacterium terrae</name>
    <dbReference type="NCBI Taxonomy" id="2732868"/>
    <lineage>
        <taxon>Bacteria</taxon>
        <taxon>Pseudomonadati</taxon>
        <taxon>Pseudomonadota</taxon>
        <taxon>Betaproteobacteria</taxon>
        <taxon>Burkholderiales</taxon>
        <taxon>Sphaerotilaceae</taxon>
        <taxon>Pseudaquabacterium</taxon>
    </lineage>
</organism>
<proteinExistence type="predicted"/>
<dbReference type="PROSITE" id="PS51352">
    <property type="entry name" value="THIOREDOXIN_2"/>
    <property type="match status" value="1"/>
</dbReference>
<evidence type="ECO:0000313" key="3">
    <source>
        <dbReference type="Proteomes" id="UP000737171"/>
    </source>
</evidence>
<reference evidence="2 3" key="1">
    <citation type="submission" date="2020-05" db="EMBL/GenBank/DDBJ databases">
        <title>Aquincola sp. isolate from soil.</title>
        <authorList>
            <person name="Han J."/>
            <person name="Kim D.-U."/>
        </authorList>
    </citation>
    <scope>NUCLEOTIDE SEQUENCE [LARGE SCALE GENOMIC DNA]</scope>
    <source>
        <strain evidence="2 3">S2</strain>
    </source>
</reference>
<feature type="domain" description="Thioredoxin" evidence="1">
    <location>
        <begin position="1"/>
        <end position="106"/>
    </location>
</feature>
<gene>
    <name evidence="2" type="ORF">HLB44_14670</name>
</gene>
<evidence type="ECO:0000259" key="1">
    <source>
        <dbReference type="PROSITE" id="PS51352"/>
    </source>
</evidence>
<dbReference type="SUPFAM" id="SSF52833">
    <property type="entry name" value="Thioredoxin-like"/>
    <property type="match status" value="1"/>
</dbReference>
<sequence>MTPDYAAKEPARTEVDALPGATLLEFGAPWCGICRGIQPALANAMKAHPGLRHLKIEDGPGRPLGRSYNIKLWPTLILLRDGLERERLIRPRDLASISQALQRLTAATV</sequence>
<keyword evidence="3" id="KW-1185">Reference proteome</keyword>
<dbReference type="Pfam" id="PF00085">
    <property type="entry name" value="Thioredoxin"/>
    <property type="match status" value="1"/>
</dbReference>
<name>A0ABX2EHY4_9BURK</name>
<dbReference type="CDD" id="cd02947">
    <property type="entry name" value="TRX_family"/>
    <property type="match status" value="1"/>
</dbReference>
<protein>
    <submittedName>
        <fullName evidence="2">Thioredoxin family protein</fullName>
    </submittedName>
</protein>
<accession>A0ABX2EHY4</accession>
<evidence type="ECO:0000313" key="2">
    <source>
        <dbReference type="EMBL" id="NRF68234.1"/>
    </source>
</evidence>
<comment type="caution">
    <text evidence="2">The sequence shown here is derived from an EMBL/GenBank/DDBJ whole genome shotgun (WGS) entry which is preliminary data.</text>
</comment>
<dbReference type="Gene3D" id="3.40.30.10">
    <property type="entry name" value="Glutaredoxin"/>
    <property type="match status" value="1"/>
</dbReference>
<dbReference type="Proteomes" id="UP000737171">
    <property type="component" value="Unassembled WGS sequence"/>
</dbReference>